<keyword evidence="9" id="KW-0949">S-adenosyl-L-methionine</keyword>
<dbReference type="PROSITE" id="PS51567">
    <property type="entry name" value="SAM_MT43_SUVAR420_1"/>
    <property type="match status" value="1"/>
</dbReference>
<comment type="function">
    <text evidence="1">Histone methyltransferase that trimethylates 'Lys-20' of histone H4 to form H4K20me3.</text>
</comment>
<dbReference type="InterPro" id="IPR046341">
    <property type="entry name" value="SET_dom_sf"/>
</dbReference>
<dbReference type="GO" id="GO:0005694">
    <property type="term" value="C:chromosome"/>
    <property type="evidence" value="ECO:0007669"/>
    <property type="project" value="UniProtKB-SubCell"/>
</dbReference>
<dbReference type="SUPFAM" id="SSF82199">
    <property type="entry name" value="SET domain"/>
    <property type="match status" value="1"/>
</dbReference>
<evidence type="ECO:0000256" key="6">
    <source>
        <dbReference type="ARBA" id="ARBA00022454"/>
    </source>
</evidence>
<dbReference type="Pfam" id="PF00856">
    <property type="entry name" value="SET"/>
    <property type="match status" value="1"/>
</dbReference>
<dbReference type="PANTHER" id="PTHR12977:SF4">
    <property type="entry name" value="HISTONE-LYSINE N-METHYLTRANSFERASE KMT5B"/>
    <property type="match status" value="1"/>
</dbReference>
<dbReference type="OrthoDB" id="6627536at2759"/>
<keyword evidence="10" id="KW-0156">Chromatin regulator</keyword>
<accession>A0A6A6US85</accession>
<evidence type="ECO:0000256" key="5">
    <source>
        <dbReference type="ARBA" id="ARBA00015413"/>
    </source>
</evidence>
<evidence type="ECO:0000313" key="17">
    <source>
        <dbReference type="EMBL" id="KAF2674267.1"/>
    </source>
</evidence>
<evidence type="ECO:0000256" key="8">
    <source>
        <dbReference type="ARBA" id="ARBA00022679"/>
    </source>
</evidence>
<dbReference type="Proteomes" id="UP000799302">
    <property type="component" value="Unassembled WGS sequence"/>
</dbReference>
<evidence type="ECO:0000256" key="11">
    <source>
        <dbReference type="ARBA" id="ARBA00023242"/>
    </source>
</evidence>
<evidence type="ECO:0000256" key="4">
    <source>
        <dbReference type="ARBA" id="ARBA00014232"/>
    </source>
</evidence>
<evidence type="ECO:0000259" key="16">
    <source>
        <dbReference type="PROSITE" id="PS50280"/>
    </source>
</evidence>
<feature type="compositionally biased region" description="Polar residues" evidence="15">
    <location>
        <begin position="414"/>
        <end position="435"/>
    </location>
</feature>
<feature type="region of interest" description="Disordered" evidence="15">
    <location>
        <begin position="636"/>
        <end position="672"/>
    </location>
</feature>
<dbReference type="InterPro" id="IPR039977">
    <property type="entry name" value="Suv4-20/Set9"/>
</dbReference>
<comment type="catalytic activity">
    <reaction evidence="14">
        <text>L-lysyl(20)-[histone H4] + 3 S-adenosyl-L-methionine = N(6),N(6),N(6)-trimethyl-L-lysyl(20)-[histone H4] + 3 S-adenosyl-L-homocysteine + 3 H(+)</text>
        <dbReference type="Rhea" id="RHEA:64456"/>
        <dbReference type="Rhea" id="RHEA-COMP:15554"/>
        <dbReference type="Rhea" id="RHEA-COMP:15998"/>
        <dbReference type="ChEBI" id="CHEBI:15378"/>
        <dbReference type="ChEBI" id="CHEBI:29969"/>
        <dbReference type="ChEBI" id="CHEBI:57856"/>
        <dbReference type="ChEBI" id="CHEBI:59789"/>
        <dbReference type="ChEBI" id="CHEBI:61961"/>
        <dbReference type="EC" id="2.1.1.372"/>
    </reaction>
</comment>
<dbReference type="Gene3D" id="1.10.10.1700">
    <property type="entry name" value="Histone-lysine N-methyltransferase"/>
    <property type="match status" value="1"/>
</dbReference>
<dbReference type="InterPro" id="IPR041938">
    <property type="entry name" value="Hist-Lys_N-MTase_N"/>
</dbReference>
<dbReference type="InterPro" id="IPR025783">
    <property type="entry name" value="Set9_fungi"/>
</dbReference>
<feature type="compositionally biased region" description="Polar residues" evidence="15">
    <location>
        <begin position="258"/>
        <end position="269"/>
    </location>
</feature>
<feature type="region of interest" description="Disordered" evidence="15">
    <location>
        <begin position="528"/>
        <end position="556"/>
    </location>
</feature>
<dbReference type="InterPro" id="IPR001214">
    <property type="entry name" value="SET_dom"/>
</dbReference>
<evidence type="ECO:0000256" key="10">
    <source>
        <dbReference type="ARBA" id="ARBA00022853"/>
    </source>
</evidence>
<name>A0A6A6US85_9PEZI</name>
<evidence type="ECO:0000256" key="2">
    <source>
        <dbReference type="ARBA" id="ARBA00004123"/>
    </source>
</evidence>
<evidence type="ECO:0000313" key="18">
    <source>
        <dbReference type="Proteomes" id="UP000799302"/>
    </source>
</evidence>
<proteinExistence type="predicted"/>
<dbReference type="EMBL" id="MU004230">
    <property type="protein sequence ID" value="KAF2674267.1"/>
    <property type="molecule type" value="Genomic_DNA"/>
</dbReference>
<dbReference type="GO" id="GO:0140943">
    <property type="term" value="F:histone H4K20 trimethyltransferase activity"/>
    <property type="evidence" value="ECO:0007669"/>
    <property type="project" value="UniProtKB-EC"/>
</dbReference>
<dbReference type="GO" id="GO:0032259">
    <property type="term" value="P:methylation"/>
    <property type="evidence" value="ECO:0007669"/>
    <property type="project" value="UniProtKB-KW"/>
</dbReference>
<dbReference type="EC" id="2.1.1.372" evidence="12"/>
<reference evidence="17" key="1">
    <citation type="journal article" date="2020" name="Stud. Mycol.">
        <title>101 Dothideomycetes genomes: a test case for predicting lifestyles and emergence of pathogens.</title>
        <authorList>
            <person name="Haridas S."/>
            <person name="Albert R."/>
            <person name="Binder M."/>
            <person name="Bloem J."/>
            <person name="Labutti K."/>
            <person name="Salamov A."/>
            <person name="Andreopoulos B."/>
            <person name="Baker S."/>
            <person name="Barry K."/>
            <person name="Bills G."/>
            <person name="Bluhm B."/>
            <person name="Cannon C."/>
            <person name="Castanera R."/>
            <person name="Culley D."/>
            <person name="Daum C."/>
            <person name="Ezra D."/>
            <person name="Gonzalez J."/>
            <person name="Henrissat B."/>
            <person name="Kuo A."/>
            <person name="Liang C."/>
            <person name="Lipzen A."/>
            <person name="Lutzoni F."/>
            <person name="Magnuson J."/>
            <person name="Mondo S."/>
            <person name="Nolan M."/>
            <person name="Ohm R."/>
            <person name="Pangilinan J."/>
            <person name="Park H.-J."/>
            <person name="Ramirez L."/>
            <person name="Alfaro M."/>
            <person name="Sun H."/>
            <person name="Tritt A."/>
            <person name="Yoshinaga Y."/>
            <person name="Zwiers L.-H."/>
            <person name="Turgeon B."/>
            <person name="Goodwin S."/>
            <person name="Spatafora J."/>
            <person name="Crous P."/>
            <person name="Grigoriev I."/>
        </authorList>
    </citation>
    <scope>NUCLEOTIDE SEQUENCE</scope>
    <source>
        <strain evidence="17">CBS 115976</strain>
    </source>
</reference>
<dbReference type="PROSITE" id="PS50280">
    <property type="entry name" value="SET"/>
    <property type="match status" value="1"/>
</dbReference>
<feature type="compositionally biased region" description="Polar residues" evidence="15">
    <location>
        <begin position="276"/>
        <end position="294"/>
    </location>
</feature>
<dbReference type="PANTHER" id="PTHR12977">
    <property type="entry name" value="SUPPRESSOR OF VARIEGATION 4-20-RELATED"/>
    <property type="match status" value="1"/>
</dbReference>
<dbReference type="CDD" id="cd10524">
    <property type="entry name" value="SET_Suv4-20-like"/>
    <property type="match status" value="1"/>
</dbReference>
<evidence type="ECO:0000256" key="9">
    <source>
        <dbReference type="ARBA" id="ARBA00022691"/>
    </source>
</evidence>
<keyword evidence="7" id="KW-0489">Methyltransferase</keyword>
<organism evidence="17 18">
    <name type="scientific">Microthyrium microscopicum</name>
    <dbReference type="NCBI Taxonomy" id="703497"/>
    <lineage>
        <taxon>Eukaryota</taxon>
        <taxon>Fungi</taxon>
        <taxon>Dikarya</taxon>
        <taxon>Ascomycota</taxon>
        <taxon>Pezizomycotina</taxon>
        <taxon>Dothideomycetes</taxon>
        <taxon>Dothideomycetes incertae sedis</taxon>
        <taxon>Microthyriales</taxon>
        <taxon>Microthyriaceae</taxon>
        <taxon>Microthyrium</taxon>
    </lineage>
</organism>
<dbReference type="Gene3D" id="2.170.270.10">
    <property type="entry name" value="SET domain"/>
    <property type="match status" value="1"/>
</dbReference>
<keyword evidence="11" id="KW-0539">Nucleus</keyword>
<feature type="region of interest" description="Disordered" evidence="15">
    <location>
        <begin position="254"/>
        <end position="309"/>
    </location>
</feature>
<keyword evidence="18" id="KW-1185">Reference proteome</keyword>
<dbReference type="GO" id="GO:0005634">
    <property type="term" value="C:nucleus"/>
    <property type="evidence" value="ECO:0007669"/>
    <property type="project" value="UniProtKB-SubCell"/>
</dbReference>
<protein>
    <recommendedName>
        <fullName evidence="5">Histone-lysine N-methyltransferase SET9</fullName>
        <ecNumber evidence="12">2.1.1.372</ecNumber>
    </recommendedName>
    <alternativeName>
        <fullName evidence="4">Histone-lysine N-methyltransferase set9</fullName>
    </alternativeName>
    <alternativeName>
        <fullName evidence="13">SET domain protein 9</fullName>
    </alternativeName>
</protein>
<comment type="subcellular location">
    <subcellularLocation>
        <location evidence="3">Chromosome</location>
    </subcellularLocation>
    <subcellularLocation>
        <location evidence="2">Nucleus</location>
    </subcellularLocation>
</comment>
<evidence type="ECO:0000256" key="7">
    <source>
        <dbReference type="ARBA" id="ARBA00022603"/>
    </source>
</evidence>
<evidence type="ECO:0000256" key="13">
    <source>
        <dbReference type="ARBA" id="ARBA00030653"/>
    </source>
</evidence>
<sequence>MAPNPDTLSKKATLRYKQLAENDDFITDALVDHVFFWTTIRKNHGYYKPERQLKENDIIKILKENIVIRSDVKATMQQLQNLPAFKKYTSRLRSNFDLTNFQRHLEKYVRIYLPESPFEVTTTNRYTICEKEASVTARKNIANKERIKYLCGTMVTLSPEEEKELDLKRRSFSIVHSNRKKTMSLFLGPARFANHDCDANAELVSNDSHRMDVVAKRPIRIGEEITVKYSDDYFGEDNCECLCVTCEKKQVNGWAPEGTTNARESSSAELTKASEKFQSQRKSTSGTATPGAEQSSKRRKTSVDRSISSTPAFVVASPKRKIEHTISSSMSVPQKRLKLTPSKSASIVPELNTVTGASSELVKEEESEFGSVAQALDLLDKPEVTQFPRTIAKPKSQLQRLADFLDHKSDESDSASSGPLQAIQTPLSPKSTPASSIADDHDHVQKSMLNTVDSILAAEITDNETPNAHEDGDATIVPSTEIVEETTQAVTTSVTLDEDEDALSSLSDMEHDPEIVEQVRRSIESLRESARPVKAQTRRNKRHTIQEADQPHRARVPGDYLTSKALLATPHSKQLQCVTCTGDFIQENAYEPHIECPRCERHSKLYGFIWPKSQREGDNDSEIRIMDHRLINRVMGSNKRKADDESGLDSESPAPSSQGNKKVKSEKKAPVKGGIWKGWRSVEEEWDDKWKEAQKASRVAAKAKKTTTKTKVTVVTASKPSGMTKTTITKTTKKTTIH</sequence>
<keyword evidence="8" id="KW-0808">Transferase</keyword>
<feature type="domain" description="SET" evidence="16">
    <location>
        <begin position="116"/>
        <end position="230"/>
    </location>
</feature>
<gene>
    <name evidence="17" type="ORF">BT63DRAFT_380950</name>
</gene>
<evidence type="ECO:0000256" key="14">
    <source>
        <dbReference type="ARBA" id="ARBA00048081"/>
    </source>
</evidence>
<keyword evidence="6" id="KW-0158">Chromosome</keyword>
<evidence type="ECO:0000256" key="15">
    <source>
        <dbReference type="SAM" id="MobiDB-lite"/>
    </source>
</evidence>
<evidence type="ECO:0000256" key="1">
    <source>
        <dbReference type="ARBA" id="ARBA00001984"/>
    </source>
</evidence>
<evidence type="ECO:0000256" key="12">
    <source>
        <dbReference type="ARBA" id="ARBA00024057"/>
    </source>
</evidence>
<feature type="region of interest" description="Disordered" evidence="15">
    <location>
        <begin position="407"/>
        <end position="438"/>
    </location>
</feature>
<dbReference type="SMART" id="SM00317">
    <property type="entry name" value="SET"/>
    <property type="match status" value="1"/>
</dbReference>
<dbReference type="AlphaFoldDB" id="A0A6A6US85"/>
<evidence type="ECO:0000256" key="3">
    <source>
        <dbReference type="ARBA" id="ARBA00004286"/>
    </source>
</evidence>